<keyword evidence="8" id="KW-1185">Reference proteome</keyword>
<protein>
    <recommendedName>
        <fullName evidence="6">Large ribosomal subunit protein mL53</fullName>
    </recommendedName>
</protein>
<comment type="similarity">
    <text evidence="2">Belongs to the mitochondrion-specific ribosomal protein mL53 family.</text>
</comment>
<reference evidence="7" key="1">
    <citation type="submission" date="2021-05" db="EMBL/GenBank/DDBJ databases">
        <authorList>
            <person name="Stam R."/>
        </authorList>
    </citation>
    <scope>NUCLEOTIDE SEQUENCE</scope>
    <source>
        <strain evidence="7">CS162</strain>
    </source>
</reference>
<dbReference type="PANTHER" id="PTHR28236:SF1">
    <property type="entry name" value="LARGE RIBOSOMAL SUBUNIT PROTEIN ML53"/>
    <property type="match status" value="1"/>
</dbReference>
<dbReference type="InterPro" id="IPR019716">
    <property type="entry name" value="Ribosomal_mL53"/>
</dbReference>
<organism evidence="7 8">
    <name type="scientific">Alternaria atra</name>
    <dbReference type="NCBI Taxonomy" id="119953"/>
    <lineage>
        <taxon>Eukaryota</taxon>
        <taxon>Fungi</taxon>
        <taxon>Dikarya</taxon>
        <taxon>Ascomycota</taxon>
        <taxon>Pezizomycotina</taxon>
        <taxon>Dothideomycetes</taxon>
        <taxon>Pleosporomycetidae</taxon>
        <taxon>Pleosporales</taxon>
        <taxon>Pleosporineae</taxon>
        <taxon>Pleosporaceae</taxon>
        <taxon>Alternaria</taxon>
        <taxon>Alternaria sect. Ulocladioides</taxon>
    </lineage>
</organism>
<evidence type="ECO:0000256" key="6">
    <source>
        <dbReference type="ARBA" id="ARBA00035180"/>
    </source>
</evidence>
<name>A0A8J2I4I3_9PLEO</name>
<accession>A0A8J2I4I3</accession>
<evidence type="ECO:0000256" key="5">
    <source>
        <dbReference type="ARBA" id="ARBA00023274"/>
    </source>
</evidence>
<keyword evidence="5" id="KW-0687">Ribonucleoprotein</keyword>
<sequence>MATLLSASPTHHSAPAAMITRFLTDVRVTFNPFSPRSKPARLFLSLIPPNARADGMKIESKMLPRDSKEPASLGVKFKDGKEMNLDLSNMRITQVVEEVDRHSRSLARKDELAGN</sequence>
<dbReference type="GeneID" id="67019594"/>
<evidence type="ECO:0000256" key="4">
    <source>
        <dbReference type="ARBA" id="ARBA00023128"/>
    </source>
</evidence>
<dbReference type="Pfam" id="PF10780">
    <property type="entry name" value="MRP_L53"/>
    <property type="match status" value="1"/>
</dbReference>
<dbReference type="OrthoDB" id="4136894at2759"/>
<dbReference type="FunFam" id="3.40.30.10:FF:000260">
    <property type="entry name" value="Mitochondrial ribosomal protein L44"/>
    <property type="match status" value="1"/>
</dbReference>
<keyword evidence="4" id="KW-0496">Mitochondrion</keyword>
<comment type="subcellular location">
    <subcellularLocation>
        <location evidence="1">Mitochondrion</location>
    </subcellularLocation>
</comment>
<dbReference type="EMBL" id="CAJRGZ010000022">
    <property type="protein sequence ID" value="CAG5173116.1"/>
    <property type="molecule type" value="Genomic_DNA"/>
</dbReference>
<proteinExistence type="inferred from homology"/>
<evidence type="ECO:0000256" key="1">
    <source>
        <dbReference type="ARBA" id="ARBA00004173"/>
    </source>
</evidence>
<comment type="caution">
    <text evidence="7">The sequence shown here is derived from an EMBL/GenBank/DDBJ whole genome shotgun (WGS) entry which is preliminary data.</text>
</comment>
<dbReference type="InterPro" id="IPR042776">
    <property type="entry name" value="Ribosomal_mL53_fung"/>
</dbReference>
<dbReference type="RefSeq" id="XP_043171142.1">
    <property type="nucleotide sequence ID" value="XM_043315207.1"/>
</dbReference>
<evidence type="ECO:0000313" key="8">
    <source>
        <dbReference type="Proteomes" id="UP000676310"/>
    </source>
</evidence>
<dbReference type="Proteomes" id="UP000676310">
    <property type="component" value="Unassembled WGS sequence"/>
</dbReference>
<evidence type="ECO:0000256" key="2">
    <source>
        <dbReference type="ARBA" id="ARBA00005557"/>
    </source>
</evidence>
<evidence type="ECO:0000256" key="3">
    <source>
        <dbReference type="ARBA" id="ARBA00022980"/>
    </source>
</evidence>
<dbReference type="PANTHER" id="PTHR28236">
    <property type="entry name" value="54S RIBOSOMAL PROTEIN L44, MITOCHONDRIAL"/>
    <property type="match status" value="1"/>
</dbReference>
<dbReference type="Gene3D" id="3.40.30.10">
    <property type="entry name" value="Glutaredoxin"/>
    <property type="match status" value="1"/>
</dbReference>
<gene>
    <name evidence="7" type="ORF">ALTATR162_LOCUS7579</name>
</gene>
<dbReference type="GO" id="GO:0005762">
    <property type="term" value="C:mitochondrial large ribosomal subunit"/>
    <property type="evidence" value="ECO:0007669"/>
    <property type="project" value="TreeGrafter"/>
</dbReference>
<evidence type="ECO:0000313" key="7">
    <source>
        <dbReference type="EMBL" id="CAG5173116.1"/>
    </source>
</evidence>
<dbReference type="GO" id="GO:0003735">
    <property type="term" value="F:structural constituent of ribosome"/>
    <property type="evidence" value="ECO:0007669"/>
    <property type="project" value="TreeGrafter"/>
</dbReference>
<dbReference type="AlphaFoldDB" id="A0A8J2I4I3"/>
<keyword evidence="3" id="KW-0689">Ribosomal protein</keyword>